<dbReference type="GO" id="GO:0016887">
    <property type="term" value="F:ATP hydrolysis activity"/>
    <property type="evidence" value="ECO:0007669"/>
    <property type="project" value="InterPro"/>
</dbReference>
<evidence type="ECO:0000313" key="7">
    <source>
        <dbReference type="EMBL" id="KAJ5077791.1"/>
    </source>
</evidence>
<dbReference type="InterPro" id="IPR012722">
    <property type="entry name" value="Chap_CCT_zeta"/>
</dbReference>
<dbReference type="FunFam" id="3.50.7.10:FF:000004">
    <property type="entry name" value="T-complex protein 1 subunit zeta"/>
    <property type="match status" value="1"/>
</dbReference>
<dbReference type="OrthoDB" id="10052040at2759"/>
<evidence type="ECO:0000256" key="2">
    <source>
        <dbReference type="ARBA" id="ARBA00008020"/>
    </source>
</evidence>
<dbReference type="Proteomes" id="UP001149090">
    <property type="component" value="Unassembled WGS sequence"/>
</dbReference>
<dbReference type="GO" id="GO:0005737">
    <property type="term" value="C:cytoplasm"/>
    <property type="evidence" value="ECO:0007669"/>
    <property type="project" value="UniProtKB-SubCell"/>
</dbReference>
<reference evidence="7" key="1">
    <citation type="submission" date="2022-10" db="EMBL/GenBank/DDBJ databases">
        <title>Novel sulphate-reducing endosymbionts in the free-living metamonad Anaeramoeba.</title>
        <authorList>
            <person name="Jerlstrom-Hultqvist J."/>
            <person name="Cepicka I."/>
            <person name="Gallot-Lavallee L."/>
            <person name="Salas-Leiva D."/>
            <person name="Curtis B.A."/>
            <person name="Zahonova K."/>
            <person name="Pipaliya S."/>
            <person name="Dacks J."/>
            <person name="Roger A.J."/>
        </authorList>
    </citation>
    <scope>NUCLEOTIDE SEQUENCE</scope>
    <source>
        <strain evidence="7">BMAN</strain>
    </source>
</reference>
<evidence type="ECO:0000256" key="5">
    <source>
        <dbReference type="ARBA" id="ARBA00022840"/>
    </source>
</evidence>
<dbReference type="SUPFAM" id="SSF54849">
    <property type="entry name" value="GroEL-intermediate domain like"/>
    <property type="match status" value="1"/>
</dbReference>
<comment type="similarity">
    <text evidence="2">Belongs to the TCP-1 chaperonin family.</text>
</comment>
<organism evidence="7 8">
    <name type="scientific">Anaeramoeba ignava</name>
    <name type="common">Anaerobic marine amoeba</name>
    <dbReference type="NCBI Taxonomy" id="1746090"/>
    <lineage>
        <taxon>Eukaryota</taxon>
        <taxon>Metamonada</taxon>
        <taxon>Anaeramoebidae</taxon>
        <taxon>Anaeramoeba</taxon>
    </lineage>
</organism>
<dbReference type="Gene3D" id="3.50.7.10">
    <property type="entry name" value="GroEL"/>
    <property type="match status" value="1"/>
</dbReference>
<keyword evidence="8" id="KW-1185">Reference proteome</keyword>
<keyword evidence="4" id="KW-0547">Nucleotide-binding</keyword>
<dbReference type="GO" id="GO:0140662">
    <property type="term" value="F:ATP-dependent protein folding chaperone"/>
    <property type="evidence" value="ECO:0007669"/>
    <property type="project" value="InterPro"/>
</dbReference>
<keyword evidence="6" id="KW-0143">Chaperone</keyword>
<keyword evidence="5" id="KW-0067">ATP-binding</keyword>
<dbReference type="NCBIfam" id="TIGR02347">
    <property type="entry name" value="chap_CCT_zeta"/>
    <property type="match status" value="1"/>
</dbReference>
<dbReference type="InterPro" id="IPR027410">
    <property type="entry name" value="TCP-1-like_intermed_sf"/>
</dbReference>
<dbReference type="InterPro" id="IPR027413">
    <property type="entry name" value="GROEL-like_equatorial_sf"/>
</dbReference>
<dbReference type="SUPFAM" id="SSF48592">
    <property type="entry name" value="GroEL equatorial domain-like"/>
    <property type="match status" value="1"/>
</dbReference>
<evidence type="ECO:0000256" key="3">
    <source>
        <dbReference type="ARBA" id="ARBA00022490"/>
    </source>
</evidence>
<name>A0A9Q0LSA1_ANAIG</name>
<dbReference type="FunFam" id="3.30.260.10:FF:000017">
    <property type="entry name" value="T-complex protein 1 subunit zeta"/>
    <property type="match status" value="1"/>
</dbReference>
<gene>
    <name evidence="7" type="ORF">M0811_05481</name>
</gene>
<proteinExistence type="inferred from homology"/>
<dbReference type="InterPro" id="IPR027409">
    <property type="entry name" value="GroEL-like_apical_dom_sf"/>
</dbReference>
<comment type="caution">
    <text evidence="7">The sequence shown here is derived from an EMBL/GenBank/DDBJ whole genome shotgun (WGS) entry which is preliminary data.</text>
</comment>
<dbReference type="GO" id="GO:0051082">
    <property type="term" value="F:unfolded protein binding"/>
    <property type="evidence" value="ECO:0007669"/>
    <property type="project" value="InterPro"/>
</dbReference>
<dbReference type="FunFam" id="1.10.560.10:FF:000038">
    <property type="entry name" value="Chaperonin containing TCP1 subunit 6B"/>
    <property type="match status" value="1"/>
</dbReference>
<protein>
    <submittedName>
        <fullName evidence="7">T-complex protein 1 subunit zeta</fullName>
    </submittedName>
</protein>
<dbReference type="Gene3D" id="1.10.560.10">
    <property type="entry name" value="GroEL-like equatorial domain"/>
    <property type="match status" value="1"/>
</dbReference>
<dbReference type="GO" id="GO:0005524">
    <property type="term" value="F:ATP binding"/>
    <property type="evidence" value="ECO:0007669"/>
    <property type="project" value="UniProtKB-KW"/>
</dbReference>
<accession>A0A9Q0LSA1</accession>
<dbReference type="EMBL" id="JAPDFW010000056">
    <property type="protein sequence ID" value="KAJ5077791.1"/>
    <property type="molecule type" value="Genomic_DNA"/>
</dbReference>
<dbReference type="OMA" id="KNAIEDX"/>
<evidence type="ECO:0000256" key="6">
    <source>
        <dbReference type="ARBA" id="ARBA00023186"/>
    </source>
</evidence>
<dbReference type="Gene3D" id="3.30.260.10">
    <property type="entry name" value="TCP-1-like chaperonin intermediate domain"/>
    <property type="match status" value="1"/>
</dbReference>
<dbReference type="SUPFAM" id="SSF52029">
    <property type="entry name" value="GroEL apical domain-like"/>
    <property type="match status" value="1"/>
</dbReference>
<dbReference type="Pfam" id="PF00118">
    <property type="entry name" value="Cpn60_TCP1"/>
    <property type="match status" value="1"/>
</dbReference>
<dbReference type="AlphaFoldDB" id="A0A9Q0LSA1"/>
<evidence type="ECO:0000313" key="8">
    <source>
        <dbReference type="Proteomes" id="UP001149090"/>
    </source>
</evidence>
<evidence type="ECO:0000256" key="1">
    <source>
        <dbReference type="ARBA" id="ARBA00004496"/>
    </source>
</evidence>
<sequence>MADQLTEIVVDAVLTIKKEDKPADLHMIEIQTMEHKLDTESRLVRGLVLDHGARHPNMPTRLENAFILTCNVSLEYEKTEINTSFSYYNAEQREQFVKAERSFVDKKVQKIIDLKRKVCDGNDRGFLVVNQKGIDPISLDLLQKEGIMALRRAKRRNMERLELSCGGVSVNSVDDLTPDVLGEAGLVYEHVLGEEKFTFVEDVKHPHSCTILIKGPNKYTINQIKDAVRDGLRAVNNTIQDKSVVPGAGAFELACYQHLIKEKDRIQGKTKLGIQIFADALLIIPKVLAENGGFDTQEVLVSLLDEHQKGHVVGIDMETGDPIDPQTQGIWDNYNVKKQLIHSSAIISSQLLLVDEIISAGKSMQKGQDSQQMM</sequence>
<dbReference type="InterPro" id="IPR017998">
    <property type="entry name" value="Chaperone_TCP-1"/>
</dbReference>
<dbReference type="InterPro" id="IPR002423">
    <property type="entry name" value="Cpn60/GroEL/TCP-1"/>
</dbReference>
<keyword evidence="3" id="KW-0963">Cytoplasm</keyword>
<comment type="subcellular location">
    <subcellularLocation>
        <location evidence="1">Cytoplasm</location>
    </subcellularLocation>
</comment>
<dbReference type="PANTHER" id="PTHR11353">
    <property type="entry name" value="CHAPERONIN"/>
    <property type="match status" value="1"/>
</dbReference>
<evidence type="ECO:0000256" key="4">
    <source>
        <dbReference type="ARBA" id="ARBA00022741"/>
    </source>
</evidence>